<dbReference type="Proteomes" id="UP000276133">
    <property type="component" value="Unassembled WGS sequence"/>
</dbReference>
<accession>A0A3M7T0Z7</accession>
<evidence type="ECO:0000256" key="1">
    <source>
        <dbReference type="SAM" id="MobiDB-lite"/>
    </source>
</evidence>
<gene>
    <name evidence="2" type="ORF">BpHYR1_003999</name>
</gene>
<reference evidence="2 3" key="1">
    <citation type="journal article" date="2018" name="Sci. Rep.">
        <title>Genomic signatures of local adaptation to the degree of environmental predictability in rotifers.</title>
        <authorList>
            <person name="Franch-Gras L."/>
            <person name="Hahn C."/>
            <person name="Garcia-Roger E.M."/>
            <person name="Carmona M.J."/>
            <person name="Serra M."/>
            <person name="Gomez A."/>
        </authorList>
    </citation>
    <scope>NUCLEOTIDE SEQUENCE [LARGE SCALE GENOMIC DNA]</scope>
    <source>
        <strain evidence="2">HYR1</strain>
    </source>
</reference>
<dbReference type="EMBL" id="REGN01000478">
    <property type="protein sequence ID" value="RNA41627.1"/>
    <property type="molecule type" value="Genomic_DNA"/>
</dbReference>
<comment type="caution">
    <text evidence="2">The sequence shown here is derived from an EMBL/GenBank/DDBJ whole genome shotgun (WGS) entry which is preliminary data.</text>
</comment>
<organism evidence="2 3">
    <name type="scientific">Brachionus plicatilis</name>
    <name type="common">Marine rotifer</name>
    <name type="synonym">Brachionus muelleri</name>
    <dbReference type="NCBI Taxonomy" id="10195"/>
    <lineage>
        <taxon>Eukaryota</taxon>
        <taxon>Metazoa</taxon>
        <taxon>Spiralia</taxon>
        <taxon>Gnathifera</taxon>
        <taxon>Rotifera</taxon>
        <taxon>Eurotatoria</taxon>
        <taxon>Monogononta</taxon>
        <taxon>Pseudotrocha</taxon>
        <taxon>Ploima</taxon>
        <taxon>Brachionidae</taxon>
        <taxon>Brachionus</taxon>
    </lineage>
</organism>
<evidence type="ECO:0000313" key="2">
    <source>
        <dbReference type="EMBL" id="RNA41627.1"/>
    </source>
</evidence>
<feature type="region of interest" description="Disordered" evidence="1">
    <location>
        <begin position="169"/>
        <end position="210"/>
    </location>
</feature>
<name>A0A3M7T0Z7_BRAPC</name>
<protein>
    <submittedName>
        <fullName evidence="2">Uncharacterized protein</fullName>
    </submittedName>
</protein>
<keyword evidence="3" id="KW-1185">Reference proteome</keyword>
<dbReference type="OrthoDB" id="10381483at2759"/>
<feature type="region of interest" description="Disordered" evidence="1">
    <location>
        <begin position="1"/>
        <end position="21"/>
    </location>
</feature>
<dbReference type="AlphaFoldDB" id="A0A3M7T0Z7"/>
<evidence type="ECO:0000313" key="3">
    <source>
        <dbReference type="Proteomes" id="UP000276133"/>
    </source>
</evidence>
<sequence length="210" mass="23535">MRPKESTHGHTVGMKMNSAGSKPSFAPFPNISLHEHLHRYTPHLHSSECDRYSSGLDKNRNSRFYFTRNLTPCRVYLSYNDKLLAGSTDLIADGREKHSQVNQTLNGRKLSAKTLKTQLKISPQFIDDAKNFIFVKETMSLIPMLPQIQQSSQPMTYAEMAVMPISLPSISQSTSNRSKQTTSNSQLKINKSNLTKSGSPSVKSLSESEK</sequence>
<proteinExistence type="predicted"/>